<evidence type="ECO:0000313" key="2">
    <source>
        <dbReference type="EMBL" id="QDT14367.1"/>
    </source>
</evidence>
<protein>
    <submittedName>
        <fullName evidence="2">Uncharacterized protein</fullName>
    </submittedName>
</protein>
<dbReference type="EMBL" id="CP036265">
    <property type="protein sequence ID" value="QDT14367.1"/>
    <property type="molecule type" value="Genomic_DNA"/>
</dbReference>
<dbReference type="RefSeq" id="WP_145357139.1">
    <property type="nucleotide sequence ID" value="NZ_CP036265.1"/>
</dbReference>
<feature type="region of interest" description="Disordered" evidence="1">
    <location>
        <begin position="1"/>
        <end position="73"/>
    </location>
</feature>
<name>A0A517P4Q2_9PLAN</name>
<dbReference type="OrthoDB" id="275535at2"/>
<dbReference type="AlphaFoldDB" id="A0A517P4Q2"/>
<dbReference type="KEGG" id="acaf:CA12_04400"/>
<proteinExistence type="predicted"/>
<evidence type="ECO:0000313" key="3">
    <source>
        <dbReference type="Proteomes" id="UP000318741"/>
    </source>
</evidence>
<dbReference type="Proteomes" id="UP000318741">
    <property type="component" value="Chromosome"/>
</dbReference>
<reference evidence="2 3" key="1">
    <citation type="submission" date="2019-02" db="EMBL/GenBank/DDBJ databases">
        <title>Deep-cultivation of Planctomycetes and their phenomic and genomic characterization uncovers novel biology.</title>
        <authorList>
            <person name="Wiegand S."/>
            <person name="Jogler M."/>
            <person name="Boedeker C."/>
            <person name="Pinto D."/>
            <person name="Vollmers J."/>
            <person name="Rivas-Marin E."/>
            <person name="Kohn T."/>
            <person name="Peeters S.H."/>
            <person name="Heuer A."/>
            <person name="Rast P."/>
            <person name="Oberbeckmann S."/>
            <person name="Bunk B."/>
            <person name="Jeske O."/>
            <person name="Meyerdierks A."/>
            <person name="Storesund J.E."/>
            <person name="Kallscheuer N."/>
            <person name="Luecker S."/>
            <person name="Lage O.M."/>
            <person name="Pohl T."/>
            <person name="Merkel B.J."/>
            <person name="Hornburger P."/>
            <person name="Mueller R.-W."/>
            <person name="Bruemmer F."/>
            <person name="Labrenz M."/>
            <person name="Spormann A.M."/>
            <person name="Op den Camp H."/>
            <person name="Overmann J."/>
            <person name="Amann R."/>
            <person name="Jetten M.S.M."/>
            <person name="Mascher T."/>
            <person name="Medema M.H."/>
            <person name="Devos D.P."/>
            <person name="Kaster A.-K."/>
            <person name="Ovreas L."/>
            <person name="Rohde M."/>
            <person name="Galperin M.Y."/>
            <person name="Jogler C."/>
        </authorList>
    </citation>
    <scope>NUCLEOTIDE SEQUENCE [LARGE SCALE GENOMIC DNA]</scope>
    <source>
        <strain evidence="2 3">CA12</strain>
    </source>
</reference>
<accession>A0A517P4Q2</accession>
<organism evidence="2 3">
    <name type="scientific">Alienimonas californiensis</name>
    <dbReference type="NCBI Taxonomy" id="2527989"/>
    <lineage>
        <taxon>Bacteria</taxon>
        <taxon>Pseudomonadati</taxon>
        <taxon>Planctomycetota</taxon>
        <taxon>Planctomycetia</taxon>
        <taxon>Planctomycetales</taxon>
        <taxon>Planctomycetaceae</taxon>
        <taxon>Alienimonas</taxon>
    </lineage>
</organism>
<gene>
    <name evidence="2" type="ORF">CA12_04400</name>
</gene>
<keyword evidence="3" id="KW-1185">Reference proteome</keyword>
<sequence length="195" mass="20078">MKTAVLRLYRGDDAATPDESGTAASRGDGADPVAAPRVLPFPSRAISRRDADETARRESVDEGGRPVTLRFHAPHDTAGGRVAAADERPDVLPLSAILSPPQFRRGASGDAELPAGVAGRIGGWAVTPPGVAADSPLTRAKALHANRTCKSCGAGGVEPVLLSDGVRDASGQLVPGSGTLVGFHCCRCQKEWPVA</sequence>
<evidence type="ECO:0000256" key="1">
    <source>
        <dbReference type="SAM" id="MobiDB-lite"/>
    </source>
</evidence>
<feature type="compositionally biased region" description="Basic and acidic residues" evidence="1">
    <location>
        <begin position="47"/>
        <end position="64"/>
    </location>
</feature>